<organism evidence="1 2">
    <name type="scientific">Oleoguttula mirabilis</name>
    <dbReference type="NCBI Taxonomy" id="1507867"/>
    <lineage>
        <taxon>Eukaryota</taxon>
        <taxon>Fungi</taxon>
        <taxon>Dikarya</taxon>
        <taxon>Ascomycota</taxon>
        <taxon>Pezizomycotina</taxon>
        <taxon>Dothideomycetes</taxon>
        <taxon>Dothideomycetidae</taxon>
        <taxon>Mycosphaerellales</taxon>
        <taxon>Teratosphaeriaceae</taxon>
        <taxon>Oleoguttula</taxon>
    </lineage>
</organism>
<sequence length="213" mass="23798">MASQQQQRDHHERHLARAFVNMHVCALPDPTMDEVEQRDVRWLATLHIHRHVHVPHARVFGDPPRLYDIADMLAGTFVRDSGYELWLGRVDREDQDVQGAVLTYFFRLLCLEIEALAELRRARCWRRLGQRLTQSSSAPARLQTAAEGGRLLAACAAAEDAVDPVAELSVGVWCDDDEDEATLCGESIGSRYRASVGGTLEGSDCALMGKETM</sequence>
<reference evidence="1 2" key="1">
    <citation type="submission" date="2021-11" db="EMBL/GenBank/DDBJ databases">
        <title>Black yeast isolated from Biological Soil Crust.</title>
        <authorList>
            <person name="Kurbessoian T."/>
        </authorList>
    </citation>
    <scope>NUCLEOTIDE SEQUENCE [LARGE SCALE GENOMIC DNA]</scope>
    <source>
        <strain evidence="1 2">CCFEE 5522</strain>
    </source>
</reference>
<comment type="caution">
    <text evidence="1">The sequence shown here is derived from an EMBL/GenBank/DDBJ whole genome shotgun (WGS) entry which is preliminary data.</text>
</comment>
<evidence type="ECO:0000313" key="1">
    <source>
        <dbReference type="EMBL" id="KAK4550390.1"/>
    </source>
</evidence>
<proteinExistence type="predicted"/>
<protein>
    <submittedName>
        <fullName evidence="1">Uncharacterized protein</fullName>
    </submittedName>
</protein>
<name>A0AAV9JZ92_9PEZI</name>
<gene>
    <name evidence="1" type="ORF">LTR36_003357</name>
</gene>
<evidence type="ECO:0000313" key="2">
    <source>
        <dbReference type="Proteomes" id="UP001324427"/>
    </source>
</evidence>
<dbReference type="Proteomes" id="UP001324427">
    <property type="component" value="Unassembled WGS sequence"/>
</dbReference>
<keyword evidence="2" id="KW-1185">Reference proteome</keyword>
<dbReference type="AlphaFoldDB" id="A0AAV9JZ92"/>
<accession>A0AAV9JZ92</accession>
<dbReference type="EMBL" id="JAVFHQ010000002">
    <property type="protein sequence ID" value="KAK4550390.1"/>
    <property type="molecule type" value="Genomic_DNA"/>
</dbReference>